<dbReference type="PANTHER" id="PTHR34378:SF1">
    <property type="entry name" value="GLUTAMATE--CYSTEINE LIGASE, CHLOROPLASTIC"/>
    <property type="match status" value="1"/>
</dbReference>
<organism evidence="8 9">
    <name type="scientific">Trebonia kvetii</name>
    <dbReference type="NCBI Taxonomy" id="2480626"/>
    <lineage>
        <taxon>Bacteria</taxon>
        <taxon>Bacillati</taxon>
        <taxon>Actinomycetota</taxon>
        <taxon>Actinomycetes</taxon>
        <taxon>Streptosporangiales</taxon>
        <taxon>Treboniaceae</taxon>
        <taxon>Trebonia</taxon>
    </lineage>
</organism>
<dbReference type="SUPFAM" id="SSF55931">
    <property type="entry name" value="Glutamine synthetase/guanido kinase"/>
    <property type="match status" value="1"/>
</dbReference>
<evidence type="ECO:0000256" key="1">
    <source>
        <dbReference type="ARBA" id="ARBA00022598"/>
    </source>
</evidence>
<evidence type="ECO:0000256" key="2">
    <source>
        <dbReference type="ARBA" id="ARBA00022741"/>
    </source>
</evidence>
<comment type="caution">
    <text evidence="8">The sequence shown here is derived from an EMBL/GenBank/DDBJ whole genome shotgun (WGS) entry which is preliminary data.</text>
</comment>
<evidence type="ECO:0000313" key="9">
    <source>
        <dbReference type="Proteomes" id="UP000460272"/>
    </source>
</evidence>
<dbReference type="Pfam" id="PF04107">
    <property type="entry name" value="GCS2"/>
    <property type="match status" value="1"/>
</dbReference>
<comment type="function">
    <text evidence="5">Catalyzes the synthesis of gamma-glutamylcysteine (gamma-GC). This compound is used as substrate for the biosynthesis of the low-molecular thiol compound ergothioneine.</text>
</comment>
<dbReference type="InterPro" id="IPR006336">
    <property type="entry name" value="GCS2"/>
</dbReference>
<dbReference type="InterPro" id="IPR035434">
    <property type="entry name" value="GCL_bact_plant"/>
</dbReference>
<dbReference type="GO" id="GO:0052699">
    <property type="term" value="P:ergothioneine biosynthetic process"/>
    <property type="evidence" value="ECO:0007669"/>
    <property type="project" value="UniProtKB-UniRule"/>
</dbReference>
<proteinExistence type="inferred from homology"/>
<keyword evidence="1 5" id="KW-0436">Ligase</keyword>
<dbReference type="NCBIfam" id="TIGR03444">
    <property type="entry name" value="EgtA_Cys_ligase"/>
    <property type="match status" value="1"/>
</dbReference>
<sequence length="454" mass="48542">MAAFGAAEREPDGNRGARDRGGAEQNRGDPGRVKPGREKQSRGERVPDRPDREAGDQEKRGRDGLYGKSPDKRGQQAHNAGKRDWPELPTTARPGILPSGALLTTEPGGQLELSSQPADSLAGLVDATVADLAALRAALAADGLELAGIGLDPLRSPRRVLDLPRYAAMEEFFDRGGPWGRQMMCGTASVQVCLDAGDDSDGPDGYRHRWRLLHAAGPVLVAAFANSPLRDGKPTGWVSSRQQVWTQMDPRRTRPPRLNGDPRAAWASYALDADLMCVRNPDSADWSAPPGLTLRDWIRAGLRGSSRGQPRHPTTSDLEYHLSTLFPPVRPRGHFELRMIDAQPGDGWIVPLAVTAALLADATAGEAALAALTPLWDGSAASDSAAIEPWVRAARFGPADPAIGGASRECFAVAREALDRMAVPASIAAAVDAFSAQYVSKDRCPADDLIEEFA</sequence>
<dbReference type="PANTHER" id="PTHR34378">
    <property type="entry name" value="GLUTAMATE--CYSTEINE LIGASE, CHLOROPLASTIC"/>
    <property type="match status" value="1"/>
</dbReference>
<comment type="similarity">
    <text evidence="5 6">Belongs to the glutamate--cysteine ligase type 2 family. EgtA subfamily.</text>
</comment>
<reference evidence="8 9" key="1">
    <citation type="submission" date="2018-11" db="EMBL/GenBank/DDBJ databases">
        <title>Trebonia kvetii gen.nov., sp.nov., a novel acidophilic actinobacterium, and proposal of the new actinobacterial family Treboniaceae fam. nov.</title>
        <authorList>
            <person name="Rapoport D."/>
            <person name="Sagova-Mareckova M."/>
            <person name="Sedlacek I."/>
            <person name="Provaznik J."/>
            <person name="Kralova S."/>
            <person name="Pavlinic D."/>
            <person name="Benes V."/>
            <person name="Kopecky J."/>
        </authorList>
    </citation>
    <scope>NUCLEOTIDE SEQUENCE [LARGE SCALE GENOMIC DNA]</scope>
    <source>
        <strain evidence="8 9">15Tr583</strain>
    </source>
</reference>
<evidence type="ECO:0000256" key="3">
    <source>
        <dbReference type="ARBA" id="ARBA00022840"/>
    </source>
</evidence>
<dbReference type="GO" id="GO:0004357">
    <property type="term" value="F:glutamate-cysteine ligase activity"/>
    <property type="evidence" value="ECO:0007669"/>
    <property type="project" value="UniProtKB-UniRule"/>
</dbReference>
<dbReference type="GO" id="GO:0005524">
    <property type="term" value="F:ATP binding"/>
    <property type="evidence" value="ECO:0007669"/>
    <property type="project" value="UniProtKB-UniRule"/>
</dbReference>
<evidence type="ECO:0000256" key="6">
    <source>
        <dbReference type="PIRNR" id="PIRNR017901"/>
    </source>
</evidence>
<dbReference type="HAMAP" id="MF_02034">
    <property type="entry name" value="EgtA"/>
    <property type="match status" value="1"/>
</dbReference>
<keyword evidence="2 5" id="KW-0547">Nucleotide-binding</keyword>
<feature type="region of interest" description="Disordered" evidence="7">
    <location>
        <begin position="1"/>
        <end position="115"/>
    </location>
</feature>
<dbReference type="InterPro" id="IPR017809">
    <property type="entry name" value="EgtA_Actinobacteria"/>
</dbReference>
<dbReference type="Gene3D" id="3.30.590.20">
    <property type="match status" value="1"/>
</dbReference>
<evidence type="ECO:0000256" key="4">
    <source>
        <dbReference type="ARBA" id="ARBA00048819"/>
    </source>
</evidence>
<comment type="catalytic activity">
    <reaction evidence="4 5 6">
        <text>L-cysteine + L-glutamate + ATP = gamma-L-glutamyl-L-cysteine + ADP + phosphate + H(+)</text>
        <dbReference type="Rhea" id="RHEA:13285"/>
        <dbReference type="ChEBI" id="CHEBI:15378"/>
        <dbReference type="ChEBI" id="CHEBI:29985"/>
        <dbReference type="ChEBI" id="CHEBI:30616"/>
        <dbReference type="ChEBI" id="CHEBI:35235"/>
        <dbReference type="ChEBI" id="CHEBI:43474"/>
        <dbReference type="ChEBI" id="CHEBI:58173"/>
        <dbReference type="ChEBI" id="CHEBI:456216"/>
        <dbReference type="EC" id="6.3.2.2"/>
    </reaction>
</comment>
<evidence type="ECO:0000313" key="8">
    <source>
        <dbReference type="EMBL" id="TVY99975.1"/>
    </source>
</evidence>
<keyword evidence="3 5" id="KW-0067">ATP-binding</keyword>
<dbReference type="Proteomes" id="UP000460272">
    <property type="component" value="Unassembled WGS sequence"/>
</dbReference>
<evidence type="ECO:0000256" key="5">
    <source>
        <dbReference type="HAMAP-Rule" id="MF_02034"/>
    </source>
</evidence>
<dbReference type="EC" id="6.3.2.2" evidence="5"/>
<feature type="region of interest" description="Disordered" evidence="7">
    <location>
        <begin position="233"/>
        <end position="260"/>
    </location>
</feature>
<feature type="compositionally biased region" description="Basic and acidic residues" evidence="7">
    <location>
        <begin position="7"/>
        <end position="74"/>
    </location>
</feature>
<evidence type="ECO:0000256" key="7">
    <source>
        <dbReference type="SAM" id="MobiDB-lite"/>
    </source>
</evidence>
<gene>
    <name evidence="5 8" type="primary">egtA</name>
    <name evidence="8" type="ORF">EAS64_40370</name>
</gene>
<keyword evidence="9" id="KW-1185">Reference proteome</keyword>
<protein>
    <recommendedName>
        <fullName evidence="5">Glutamate--cysteine ligase EgtA</fullName>
        <ecNumber evidence="5">6.3.2.2</ecNumber>
    </recommendedName>
    <alternativeName>
        <fullName evidence="5">Gamma-glutamylcysteine synthase</fullName>
        <shortName evidence="5">GCS</shortName>
        <shortName evidence="5">Gamma-ECS</shortName>
    </alternativeName>
</protein>
<dbReference type="InterPro" id="IPR014746">
    <property type="entry name" value="Gln_synth/guanido_kin_cat_dom"/>
</dbReference>
<dbReference type="AlphaFoldDB" id="A0A6P2BP41"/>
<dbReference type="PIRSF" id="PIRSF017901">
    <property type="entry name" value="GCL"/>
    <property type="match status" value="1"/>
</dbReference>
<dbReference type="GO" id="GO:0006750">
    <property type="term" value="P:glutathione biosynthetic process"/>
    <property type="evidence" value="ECO:0007669"/>
    <property type="project" value="UniProtKB-UniRule"/>
</dbReference>
<feature type="compositionally biased region" description="Polar residues" evidence="7">
    <location>
        <begin position="237"/>
        <end position="246"/>
    </location>
</feature>
<accession>A0A6P2BP41</accession>
<name>A0A6P2BP41_9ACTN</name>
<dbReference type="OrthoDB" id="9780152at2"/>
<dbReference type="EMBL" id="RPFW01000011">
    <property type="protein sequence ID" value="TVY99975.1"/>
    <property type="molecule type" value="Genomic_DNA"/>
</dbReference>
<dbReference type="UniPathway" id="UPA01014"/>
<comment type="pathway">
    <text evidence="5">Amino-acid biosynthesis; ergothioneine biosynthesis.</text>
</comment>